<keyword evidence="3 6" id="KW-0547">Nucleotide-binding</keyword>
<dbReference type="PANTHER" id="PTHR24346:SF110">
    <property type="entry name" value="NON-SPECIFIC SERINE_THREONINE PROTEIN KINASE"/>
    <property type="match status" value="1"/>
</dbReference>
<dbReference type="EMBL" id="ASPP01006667">
    <property type="protein sequence ID" value="ETO28453.1"/>
    <property type="molecule type" value="Genomic_DNA"/>
</dbReference>
<evidence type="ECO:0000313" key="9">
    <source>
        <dbReference type="Proteomes" id="UP000023152"/>
    </source>
</evidence>
<comment type="caution">
    <text evidence="8">The sequence shown here is derived from an EMBL/GenBank/DDBJ whole genome shotgun (WGS) entry which is preliminary data.</text>
</comment>
<dbReference type="Proteomes" id="UP000023152">
    <property type="component" value="Unassembled WGS sequence"/>
</dbReference>
<dbReference type="OMA" id="EHYIIER"/>
<dbReference type="PANTHER" id="PTHR24346">
    <property type="entry name" value="MAP/MICROTUBULE AFFINITY-REGULATING KINASE"/>
    <property type="match status" value="1"/>
</dbReference>
<dbReference type="SMART" id="SM00220">
    <property type="entry name" value="S_TKc"/>
    <property type="match status" value="1"/>
</dbReference>
<dbReference type="InterPro" id="IPR017441">
    <property type="entry name" value="Protein_kinase_ATP_BS"/>
</dbReference>
<keyword evidence="5 6" id="KW-0067">ATP-binding</keyword>
<organism evidence="8 9">
    <name type="scientific">Reticulomyxa filosa</name>
    <dbReference type="NCBI Taxonomy" id="46433"/>
    <lineage>
        <taxon>Eukaryota</taxon>
        <taxon>Sar</taxon>
        <taxon>Rhizaria</taxon>
        <taxon>Retaria</taxon>
        <taxon>Foraminifera</taxon>
        <taxon>Monothalamids</taxon>
        <taxon>Reticulomyxidae</taxon>
        <taxon>Reticulomyxa</taxon>
    </lineage>
</organism>
<dbReference type="InterPro" id="IPR000719">
    <property type="entry name" value="Prot_kinase_dom"/>
</dbReference>
<evidence type="ECO:0000259" key="7">
    <source>
        <dbReference type="PROSITE" id="PS50011"/>
    </source>
</evidence>
<dbReference type="GO" id="GO:0005524">
    <property type="term" value="F:ATP binding"/>
    <property type="evidence" value="ECO:0007669"/>
    <property type="project" value="UniProtKB-UniRule"/>
</dbReference>
<proteinExistence type="predicted"/>
<gene>
    <name evidence="8" type="ORF">RFI_08679</name>
</gene>
<evidence type="ECO:0000313" key="8">
    <source>
        <dbReference type="EMBL" id="ETO28453.1"/>
    </source>
</evidence>
<dbReference type="GO" id="GO:0004674">
    <property type="term" value="F:protein serine/threonine kinase activity"/>
    <property type="evidence" value="ECO:0007669"/>
    <property type="project" value="UniProtKB-KW"/>
</dbReference>
<accession>X6NRB3</accession>
<dbReference type="GO" id="GO:0005737">
    <property type="term" value="C:cytoplasm"/>
    <property type="evidence" value="ECO:0007669"/>
    <property type="project" value="TreeGrafter"/>
</dbReference>
<evidence type="ECO:0000256" key="4">
    <source>
        <dbReference type="ARBA" id="ARBA00022777"/>
    </source>
</evidence>
<keyword evidence="4 8" id="KW-0418">Kinase</keyword>
<sequence length="147" mass="16943">MFFEQNRYLQFITLDEALTFKKQESEKKKKFAMTQKEKKRINAAKQIGLYQLGRTLGVGSFSKVKLGVHGPTGKRVAIKILNKQQLKKLEMEAKINREIEILAQLNHPHVIRLYEMIETGSDICLVMEYVPKGELFDYIVANGRLNG</sequence>
<evidence type="ECO:0000256" key="3">
    <source>
        <dbReference type="ARBA" id="ARBA00022741"/>
    </source>
</evidence>
<keyword evidence="1" id="KW-0723">Serine/threonine-protein kinase</keyword>
<feature type="binding site" evidence="6">
    <location>
        <position position="79"/>
    </location>
    <ligand>
        <name>ATP</name>
        <dbReference type="ChEBI" id="CHEBI:30616"/>
    </ligand>
</feature>
<dbReference type="PROSITE" id="PS50011">
    <property type="entry name" value="PROTEIN_KINASE_DOM"/>
    <property type="match status" value="1"/>
</dbReference>
<dbReference type="OrthoDB" id="193931at2759"/>
<evidence type="ECO:0000256" key="2">
    <source>
        <dbReference type="ARBA" id="ARBA00022679"/>
    </source>
</evidence>
<protein>
    <submittedName>
        <fullName evidence="8">Snf1a Snf1-related kinase SNF1a</fullName>
    </submittedName>
</protein>
<dbReference type="SUPFAM" id="SSF56112">
    <property type="entry name" value="Protein kinase-like (PK-like)"/>
    <property type="match status" value="1"/>
</dbReference>
<reference evidence="8 9" key="1">
    <citation type="journal article" date="2013" name="Curr. Biol.">
        <title>The Genome of the Foraminiferan Reticulomyxa filosa.</title>
        <authorList>
            <person name="Glockner G."/>
            <person name="Hulsmann N."/>
            <person name="Schleicher M."/>
            <person name="Noegel A.A."/>
            <person name="Eichinger L."/>
            <person name="Gallinger C."/>
            <person name="Pawlowski J."/>
            <person name="Sierra R."/>
            <person name="Euteneuer U."/>
            <person name="Pillet L."/>
            <person name="Moustafa A."/>
            <person name="Platzer M."/>
            <person name="Groth M."/>
            <person name="Szafranski K."/>
            <person name="Schliwa M."/>
        </authorList>
    </citation>
    <scope>NUCLEOTIDE SEQUENCE [LARGE SCALE GENOMIC DNA]</scope>
</reference>
<dbReference type="AlphaFoldDB" id="X6NRB3"/>
<dbReference type="PROSITE" id="PS00107">
    <property type="entry name" value="PROTEIN_KINASE_ATP"/>
    <property type="match status" value="1"/>
</dbReference>
<evidence type="ECO:0000256" key="1">
    <source>
        <dbReference type="ARBA" id="ARBA00022527"/>
    </source>
</evidence>
<dbReference type="Pfam" id="PF00069">
    <property type="entry name" value="Pkinase"/>
    <property type="match status" value="1"/>
</dbReference>
<evidence type="ECO:0000256" key="5">
    <source>
        <dbReference type="ARBA" id="ARBA00022840"/>
    </source>
</evidence>
<evidence type="ECO:0000256" key="6">
    <source>
        <dbReference type="PROSITE-ProRule" id="PRU10141"/>
    </source>
</evidence>
<keyword evidence="9" id="KW-1185">Reference proteome</keyword>
<name>X6NRB3_RETFI</name>
<dbReference type="InterPro" id="IPR011009">
    <property type="entry name" value="Kinase-like_dom_sf"/>
</dbReference>
<dbReference type="Gene3D" id="1.10.510.10">
    <property type="entry name" value="Transferase(Phosphotransferase) domain 1"/>
    <property type="match status" value="1"/>
</dbReference>
<dbReference type="GO" id="GO:0035556">
    <property type="term" value="P:intracellular signal transduction"/>
    <property type="evidence" value="ECO:0007669"/>
    <property type="project" value="TreeGrafter"/>
</dbReference>
<keyword evidence="2" id="KW-0808">Transferase</keyword>
<dbReference type="FunFam" id="3.30.200.20:FF:000003">
    <property type="entry name" value="Non-specific serine/threonine protein kinase"/>
    <property type="match status" value="1"/>
</dbReference>
<feature type="domain" description="Protein kinase" evidence="7">
    <location>
        <begin position="50"/>
        <end position="147"/>
    </location>
</feature>